<dbReference type="Pfam" id="PF07676">
    <property type="entry name" value="PD40"/>
    <property type="match status" value="3"/>
</dbReference>
<keyword evidence="8" id="KW-1185">Reference proteome</keyword>
<dbReference type="CDD" id="cd07185">
    <property type="entry name" value="OmpA_C-like"/>
    <property type="match status" value="1"/>
</dbReference>
<evidence type="ECO:0000259" key="6">
    <source>
        <dbReference type="PROSITE" id="PS51123"/>
    </source>
</evidence>
<dbReference type="RefSeq" id="WP_237606603.1">
    <property type="nucleotide sequence ID" value="NZ_JAIRBB010000001.1"/>
</dbReference>
<dbReference type="Pfam" id="PF00691">
    <property type="entry name" value="OmpA"/>
    <property type="match status" value="1"/>
</dbReference>
<organism evidence="7 8">
    <name type="scientific">Aequorivita xiaoshiensis</name>
    <dbReference type="NCBI Taxonomy" id="2874476"/>
    <lineage>
        <taxon>Bacteria</taxon>
        <taxon>Pseudomonadati</taxon>
        <taxon>Bacteroidota</taxon>
        <taxon>Flavobacteriia</taxon>
        <taxon>Flavobacteriales</taxon>
        <taxon>Flavobacteriaceae</taxon>
        <taxon>Aequorivita</taxon>
    </lineage>
</organism>
<dbReference type="Gene3D" id="2.120.10.30">
    <property type="entry name" value="TolB, C-terminal domain"/>
    <property type="match status" value="1"/>
</dbReference>
<evidence type="ECO:0000313" key="7">
    <source>
        <dbReference type="EMBL" id="MCG2429859.1"/>
    </source>
</evidence>
<dbReference type="InterPro" id="IPR011990">
    <property type="entry name" value="TPR-like_helical_dom_sf"/>
</dbReference>
<evidence type="ECO:0000256" key="2">
    <source>
        <dbReference type="ARBA" id="ARBA00023136"/>
    </source>
</evidence>
<gene>
    <name evidence="7" type="ORF">K8344_01905</name>
</gene>
<evidence type="ECO:0000256" key="5">
    <source>
        <dbReference type="SAM" id="SignalP"/>
    </source>
</evidence>
<feature type="chain" id="PRO_5040854291" evidence="5">
    <location>
        <begin position="21"/>
        <end position="630"/>
    </location>
</feature>
<sequence length="630" mass="71158">MKNIYIIFLLMAVSTSTLTAQNFKTKTADDFYERLQYNDAIDEYNRLVKRGDESTYVLERLANSYYNINDTKNAELFYKRVVKRLDADPESVYNYAQVLKANGKFSEYNKYMKEYAKLRPQDSRAIAFMQNPNYLPRIADEKNQKFEAINLEEINTRYSEFGGTVVDNELYFSSSRNILRKNYDLNDEPFLDLYKATIDNDVVKNAKLLNDEINTRFHESSVAITPDGTRMYFDRNDYFNGKYKKSEQGINELNIFYAEKVNGEWGNIQSAPFNSKEFSSSHPAISPDGKTLYFSSDRPGGMGNADLYKVAINEDGTFGEPENLGEGINTEGREVFPFVDANGTLYFSSDAHLGIGGLDVFSAPAKGNGFGEVKNLGLGINSSSDDFAFSFNPETEEGFVSSNRAGGKGSDDIYKIKKIESCDLPINVLVVDASTNEPISDARIDLYDNRENKLKSQNTDADGNSEVLVVCDQDHVVQVFKEGYESNAETVARFNEGEENITIALRPIDEIVEGNIVKLNTIYFDFDRHNIKPQAAFELDKLVELMKKNENMVIKVEGHTDNRGSAAYNLKLSDRRAKSTVQYVISKGISKDRISGEGFGESRPAVDCGGNCTNDEHQQNRRSEFIIQKR</sequence>
<reference evidence="7" key="1">
    <citation type="submission" date="2021-09" db="EMBL/GenBank/DDBJ databases">
        <title>Genome of Aequorivita sp. strain F64183.</title>
        <authorList>
            <person name="Wang Y."/>
        </authorList>
    </citation>
    <scope>NUCLEOTIDE SEQUENCE</scope>
    <source>
        <strain evidence="7">F64183</strain>
    </source>
</reference>
<dbReference type="Proteomes" id="UP001139462">
    <property type="component" value="Unassembled WGS sequence"/>
</dbReference>
<comment type="caution">
    <text evidence="7">The sequence shown here is derived from an EMBL/GenBank/DDBJ whole genome shotgun (WGS) entry which is preliminary data.</text>
</comment>
<dbReference type="SUPFAM" id="SSF103088">
    <property type="entry name" value="OmpA-like"/>
    <property type="match status" value="1"/>
</dbReference>
<dbReference type="InterPro" id="IPR036737">
    <property type="entry name" value="OmpA-like_sf"/>
</dbReference>
<dbReference type="Gene3D" id="3.30.1330.60">
    <property type="entry name" value="OmpA-like domain"/>
    <property type="match status" value="1"/>
</dbReference>
<dbReference type="Gene3D" id="1.25.40.10">
    <property type="entry name" value="Tetratricopeptide repeat domain"/>
    <property type="match status" value="1"/>
</dbReference>
<dbReference type="InterPro" id="IPR011659">
    <property type="entry name" value="WD40"/>
</dbReference>
<dbReference type="InterPro" id="IPR050330">
    <property type="entry name" value="Bact_OuterMem_StrucFunc"/>
</dbReference>
<dbReference type="Gene3D" id="2.60.40.1120">
    <property type="entry name" value="Carboxypeptidase-like, regulatory domain"/>
    <property type="match status" value="1"/>
</dbReference>
<evidence type="ECO:0000313" key="8">
    <source>
        <dbReference type="Proteomes" id="UP001139462"/>
    </source>
</evidence>
<dbReference type="InterPro" id="IPR006665">
    <property type="entry name" value="OmpA-like"/>
</dbReference>
<dbReference type="InterPro" id="IPR011042">
    <property type="entry name" value="6-blade_b-propeller_TolB-like"/>
</dbReference>
<feature type="domain" description="OmpA-like" evidence="6">
    <location>
        <begin position="512"/>
        <end position="630"/>
    </location>
</feature>
<dbReference type="AlphaFoldDB" id="A0A9X1R047"/>
<keyword evidence="5" id="KW-0732">Signal</keyword>
<name>A0A9X1R047_9FLAO</name>
<comment type="subcellular location">
    <subcellularLocation>
        <location evidence="1">Cell outer membrane</location>
    </subcellularLocation>
</comment>
<protein>
    <submittedName>
        <fullName evidence="7">OmpA family protein</fullName>
    </submittedName>
</protein>
<dbReference type="PANTHER" id="PTHR30329:SF21">
    <property type="entry name" value="LIPOPROTEIN YIAD-RELATED"/>
    <property type="match status" value="1"/>
</dbReference>
<dbReference type="GO" id="GO:0009279">
    <property type="term" value="C:cell outer membrane"/>
    <property type="evidence" value="ECO:0007669"/>
    <property type="project" value="UniProtKB-SubCell"/>
</dbReference>
<dbReference type="EMBL" id="JAIRBB010000001">
    <property type="protein sequence ID" value="MCG2429859.1"/>
    <property type="molecule type" value="Genomic_DNA"/>
</dbReference>
<evidence type="ECO:0000256" key="3">
    <source>
        <dbReference type="ARBA" id="ARBA00023237"/>
    </source>
</evidence>
<dbReference type="PROSITE" id="PS51123">
    <property type="entry name" value="OMPA_2"/>
    <property type="match status" value="1"/>
</dbReference>
<dbReference type="SUPFAM" id="SSF82171">
    <property type="entry name" value="DPP6 N-terminal domain-like"/>
    <property type="match status" value="1"/>
</dbReference>
<dbReference type="InterPro" id="IPR006664">
    <property type="entry name" value="OMP_bac"/>
</dbReference>
<accession>A0A9X1R047</accession>
<evidence type="ECO:0000256" key="4">
    <source>
        <dbReference type="PROSITE-ProRule" id="PRU00473"/>
    </source>
</evidence>
<feature type="signal peptide" evidence="5">
    <location>
        <begin position="1"/>
        <end position="20"/>
    </location>
</feature>
<keyword evidence="2 4" id="KW-0472">Membrane</keyword>
<proteinExistence type="predicted"/>
<dbReference type="PANTHER" id="PTHR30329">
    <property type="entry name" value="STATOR ELEMENT OF FLAGELLAR MOTOR COMPLEX"/>
    <property type="match status" value="1"/>
</dbReference>
<dbReference type="PRINTS" id="PR01021">
    <property type="entry name" value="OMPADOMAIN"/>
</dbReference>
<evidence type="ECO:0000256" key="1">
    <source>
        <dbReference type="ARBA" id="ARBA00004442"/>
    </source>
</evidence>
<keyword evidence="3" id="KW-0998">Cell outer membrane</keyword>
<dbReference type="SUPFAM" id="SSF48452">
    <property type="entry name" value="TPR-like"/>
    <property type="match status" value="1"/>
</dbReference>